<evidence type="ECO:0000259" key="2">
    <source>
        <dbReference type="Pfam" id="PF14206"/>
    </source>
</evidence>
<dbReference type="InterPro" id="IPR025983">
    <property type="entry name" value="Cys_rich_CPCC"/>
</dbReference>
<evidence type="ECO:0000313" key="4">
    <source>
        <dbReference type="EMBL" id="QBR00413.1"/>
    </source>
</evidence>
<dbReference type="EMBL" id="CP038149">
    <property type="protein sequence ID" value="QBR00408.1"/>
    <property type="molecule type" value="Genomic_DNA"/>
</dbReference>
<accession>A0A4P7CY55</accession>
<dbReference type="KEGG" id="ppai:E1956_25550"/>
<dbReference type="KEGG" id="ppai:E1956_25510"/>
<dbReference type="RefSeq" id="WP_133193506.1">
    <property type="nucleotide sequence ID" value="NZ_CP038149.1"/>
</dbReference>
<protein>
    <recommendedName>
        <fullName evidence="2">Cysteine-rich CPCC domain-containing protein</fullName>
    </recommendedName>
</protein>
<evidence type="ECO:0000313" key="5">
    <source>
        <dbReference type="Proteomes" id="UP000295727"/>
    </source>
</evidence>
<dbReference type="EMBL" id="CP038149">
    <property type="protein sequence ID" value="QBR00413.1"/>
    <property type="molecule type" value="Genomic_DNA"/>
</dbReference>
<proteinExistence type="predicted"/>
<sequence length="67" mass="7426">MQEKEDRFPCPCCNSLTLSGRGDYEICEVCGWEDDPVQSDDPTFAGGANQSSLNEARARWQAKRGKA</sequence>
<dbReference type="Proteomes" id="UP000295727">
    <property type="component" value="Chromosome 2"/>
</dbReference>
<dbReference type="Pfam" id="PF14206">
    <property type="entry name" value="Cys_rich_CPCC"/>
    <property type="match status" value="1"/>
</dbReference>
<reference evidence="3 5" key="1">
    <citation type="submission" date="2019-03" db="EMBL/GenBank/DDBJ databases">
        <title>Paraburkholderia sp. 7MH5, isolated from subtropical forest soil.</title>
        <authorList>
            <person name="Gao Z.-H."/>
            <person name="Qiu L.-H."/>
        </authorList>
    </citation>
    <scope>NUCLEOTIDE SEQUENCE [LARGE SCALE GENOMIC DNA]</scope>
    <source>
        <strain evidence="3 5">7MH5</strain>
    </source>
</reference>
<evidence type="ECO:0000313" key="3">
    <source>
        <dbReference type="EMBL" id="QBR00408.1"/>
    </source>
</evidence>
<dbReference type="OrthoDB" id="1456570at2"/>
<organism evidence="3 5">
    <name type="scientific">Paraburkholderia pallida</name>
    <dbReference type="NCBI Taxonomy" id="2547399"/>
    <lineage>
        <taxon>Bacteria</taxon>
        <taxon>Pseudomonadati</taxon>
        <taxon>Pseudomonadota</taxon>
        <taxon>Betaproteobacteria</taxon>
        <taxon>Burkholderiales</taxon>
        <taxon>Burkholderiaceae</taxon>
        <taxon>Paraburkholderia</taxon>
    </lineage>
</organism>
<feature type="domain" description="Cysteine-rich CPCC" evidence="2">
    <location>
        <begin position="8"/>
        <end position="61"/>
    </location>
</feature>
<gene>
    <name evidence="3" type="ORF">E1956_25510</name>
    <name evidence="4" type="ORF">E1956_25550</name>
</gene>
<keyword evidence="5" id="KW-1185">Reference proteome</keyword>
<dbReference type="AlphaFoldDB" id="A0A4P7CY55"/>
<evidence type="ECO:0000256" key="1">
    <source>
        <dbReference type="SAM" id="MobiDB-lite"/>
    </source>
</evidence>
<feature type="region of interest" description="Disordered" evidence="1">
    <location>
        <begin position="41"/>
        <end position="67"/>
    </location>
</feature>
<name>A0A4P7CY55_9BURK</name>